<reference evidence="4" key="3">
    <citation type="submission" date="2025-09" db="UniProtKB">
        <authorList>
            <consortium name="Ensembl"/>
        </authorList>
    </citation>
    <scope>IDENTIFICATION</scope>
</reference>
<evidence type="ECO:0000256" key="2">
    <source>
        <dbReference type="SAM" id="MobiDB-lite"/>
    </source>
</evidence>
<evidence type="ECO:0000256" key="1">
    <source>
        <dbReference type="ARBA" id="ARBA00022553"/>
    </source>
</evidence>
<dbReference type="SUPFAM" id="SSF50044">
    <property type="entry name" value="SH3-domain"/>
    <property type="match status" value="1"/>
</dbReference>
<keyword evidence="5" id="KW-1185">Reference proteome</keyword>
<dbReference type="GO" id="GO:0005886">
    <property type="term" value="C:plasma membrane"/>
    <property type="evidence" value="ECO:0007669"/>
    <property type="project" value="InterPro"/>
</dbReference>
<reference evidence="4" key="2">
    <citation type="submission" date="2025-08" db="UniProtKB">
        <authorList>
            <consortium name="Ensembl"/>
        </authorList>
    </citation>
    <scope>IDENTIFICATION</scope>
</reference>
<dbReference type="PANTHER" id="PTHR16830:SF20">
    <property type="entry name" value="SI:CH211-188C16.1-RELATED"/>
    <property type="match status" value="1"/>
</dbReference>
<name>A0AAY3ZVD9_9TELE</name>
<dbReference type="GeneTree" id="ENSGT00530000063460"/>
<keyword evidence="1" id="KW-0597">Phosphoprotein</keyword>
<evidence type="ECO:0000313" key="5">
    <source>
        <dbReference type="Proteomes" id="UP000694580"/>
    </source>
</evidence>
<dbReference type="GO" id="GO:0050852">
    <property type="term" value="P:T cell receptor signaling pathway"/>
    <property type="evidence" value="ECO:0007669"/>
    <property type="project" value="TreeGrafter"/>
</dbReference>
<dbReference type="InterPro" id="IPR043443">
    <property type="entry name" value="FYB1/2-like"/>
</dbReference>
<dbReference type="FunFam" id="2.30.30.40:FF:000307">
    <property type="entry name" value="Predicted protein"/>
    <property type="match status" value="1"/>
</dbReference>
<dbReference type="InterPro" id="IPR036028">
    <property type="entry name" value="SH3-like_dom_sf"/>
</dbReference>
<protein>
    <recommendedName>
        <fullName evidence="3">Helically-extended SH3 domain-containing protein</fullName>
    </recommendedName>
</protein>
<feature type="region of interest" description="Disordered" evidence="2">
    <location>
        <begin position="280"/>
        <end position="309"/>
    </location>
</feature>
<dbReference type="InterPro" id="IPR029294">
    <property type="entry name" value="hSH3"/>
</dbReference>
<organism evidence="4 5">
    <name type="scientific">Denticeps clupeoides</name>
    <name type="common">denticle herring</name>
    <dbReference type="NCBI Taxonomy" id="299321"/>
    <lineage>
        <taxon>Eukaryota</taxon>
        <taxon>Metazoa</taxon>
        <taxon>Chordata</taxon>
        <taxon>Craniata</taxon>
        <taxon>Vertebrata</taxon>
        <taxon>Euteleostomi</taxon>
        <taxon>Actinopterygii</taxon>
        <taxon>Neopterygii</taxon>
        <taxon>Teleostei</taxon>
        <taxon>Clupei</taxon>
        <taxon>Clupeiformes</taxon>
        <taxon>Denticipitoidei</taxon>
        <taxon>Denticipitidae</taxon>
        <taxon>Denticeps</taxon>
    </lineage>
</organism>
<proteinExistence type="predicted"/>
<feature type="region of interest" description="Disordered" evidence="2">
    <location>
        <begin position="1"/>
        <end position="40"/>
    </location>
</feature>
<dbReference type="GO" id="GO:0072659">
    <property type="term" value="P:protein localization to plasma membrane"/>
    <property type="evidence" value="ECO:0007669"/>
    <property type="project" value="TreeGrafter"/>
</dbReference>
<sequence>MEQESSINVKSLRAKFQEEAQDKSRPPVPGKPRRLPVAGPRCASLMTSFNTSVGTKTMPVLPKVPVKEQPSAHPSATSGTVGSNHVGTAKPLFKDIHLPLVLPIPFSAEPRHHSPPKGAIPTSTCQKAAFMPLKSEEAEQGSAVGAAKPAHGCFRNREGSKRESRHPCPETPPQADPASPTDHGVLSTMEKAKRKFSPKQLLEYARPKGFYSSSPPTVSPPPSSTDYENLASDRTPLPPHCEGFTHATTYHAPSSLFPASCSFLLFYFASSCRKERGSPEILQRRKEKQRVEKEKKEQKEREKKENEMKKKFKVTGQEEPMYHARVIVAGKVRKHDLPVKSGDTVSIIRTTNCPKGKWLARDTNQKYGYISVMNVELNIKEMMELGKKVSQGASRGANEGDSISVGSRFTDDSEEWTCDDDTLSPTADLM</sequence>
<feature type="compositionally biased region" description="Basic and acidic residues" evidence="2">
    <location>
        <begin position="15"/>
        <end position="25"/>
    </location>
</feature>
<feature type="region of interest" description="Disordered" evidence="2">
    <location>
        <begin position="391"/>
        <end position="430"/>
    </location>
</feature>
<dbReference type="PANTHER" id="PTHR16830">
    <property type="entry name" value="SH2 CONTAINING ADAPTOR PRAM-1 RELATED"/>
    <property type="match status" value="1"/>
</dbReference>
<feature type="compositionally biased region" description="Acidic residues" evidence="2">
    <location>
        <begin position="412"/>
        <end position="422"/>
    </location>
</feature>
<dbReference type="GO" id="GO:0007229">
    <property type="term" value="P:integrin-mediated signaling pathway"/>
    <property type="evidence" value="ECO:0007669"/>
    <property type="project" value="InterPro"/>
</dbReference>
<dbReference type="Proteomes" id="UP000694580">
    <property type="component" value="Chromosome 4"/>
</dbReference>
<evidence type="ECO:0000259" key="3">
    <source>
        <dbReference type="Pfam" id="PF14603"/>
    </source>
</evidence>
<gene>
    <name evidence="4" type="primary">PCNP</name>
</gene>
<dbReference type="Pfam" id="PF14603">
    <property type="entry name" value="hSH3"/>
    <property type="match status" value="1"/>
</dbReference>
<reference evidence="4 5" key="1">
    <citation type="submission" date="2020-06" db="EMBL/GenBank/DDBJ databases">
        <authorList>
            <consortium name="Wellcome Sanger Institute Data Sharing"/>
        </authorList>
    </citation>
    <scope>NUCLEOTIDE SEQUENCE [LARGE SCALE GENOMIC DNA]</scope>
</reference>
<feature type="domain" description="Helically-extended SH3" evidence="3">
    <location>
        <begin position="309"/>
        <end position="375"/>
    </location>
</feature>
<feature type="region of interest" description="Disordered" evidence="2">
    <location>
        <begin position="136"/>
        <end position="236"/>
    </location>
</feature>
<accession>A0AAY3ZVD9</accession>
<dbReference type="AlphaFoldDB" id="A0AAY3ZVD9"/>
<feature type="compositionally biased region" description="Basic and acidic residues" evidence="2">
    <location>
        <begin position="155"/>
        <end position="168"/>
    </location>
</feature>
<dbReference type="Ensembl" id="ENSDCDT00010001095.1">
    <property type="protein sequence ID" value="ENSDCDP00010001043.1"/>
    <property type="gene ID" value="ENSDCDG00010000582.1"/>
</dbReference>
<evidence type="ECO:0000313" key="4">
    <source>
        <dbReference type="Ensembl" id="ENSDCDP00010001043.1"/>
    </source>
</evidence>
<dbReference type="Gene3D" id="2.30.30.40">
    <property type="entry name" value="SH3 Domains"/>
    <property type="match status" value="1"/>
</dbReference>